<proteinExistence type="inferred from homology"/>
<accession>A0A0G1FJ58</accession>
<gene>
    <name evidence="7" type="primary">mltG</name>
    <name evidence="8" type="ORF">UV61_C0006G0089</name>
</gene>
<dbReference type="STRING" id="1618446.UV61_C0006G0089"/>
<evidence type="ECO:0000313" key="8">
    <source>
        <dbReference type="EMBL" id="KKS86888.1"/>
    </source>
</evidence>
<comment type="function">
    <text evidence="7">Functions as a peptidoglycan terminase that cleaves nascent peptidoglycan strands endolytically to terminate their elongation.</text>
</comment>
<dbReference type="GO" id="GO:0009252">
    <property type="term" value="P:peptidoglycan biosynthetic process"/>
    <property type="evidence" value="ECO:0007669"/>
    <property type="project" value="UniProtKB-UniRule"/>
</dbReference>
<keyword evidence="3 7" id="KW-1133">Transmembrane helix</keyword>
<dbReference type="EC" id="4.2.2.29" evidence="7"/>
<evidence type="ECO:0000256" key="3">
    <source>
        <dbReference type="ARBA" id="ARBA00022989"/>
    </source>
</evidence>
<sequence>MNKIFIRLAVLGLILLLVIGGGWLWWKDATQAAIPGETTTKIFVVEKGENVRSIATRLKNEKLIKDQIGFFLEVKLLNLDNKLQAGDFRLSPGMTTEQIIEQLTHGTLDTWVTIVEGWRSEEIALKLAQTLAIPETEFNKLAHEGYMFPDTYLIPKDATAAAIVQILEDNFNKRVSAEVRSKITQQGISFADGIILASIVEREGRTDTDRPIIAGVLLKRLKQDWPLQTDATLQYALGYQSETKSWWKKELVQADKDLNSPYNTYKHIGLPPTPIANPGLAAILAIANPVDTPNWYYLHDKEGKAHFAETLEEHNANVNRYLQ</sequence>
<dbReference type="PATRIC" id="fig|1618446.3.peg.751"/>
<keyword evidence="1 7" id="KW-1003">Cell membrane</keyword>
<comment type="similarity">
    <text evidence="7">Belongs to the transglycosylase MltG family.</text>
</comment>
<keyword evidence="5 7" id="KW-0456">Lyase</keyword>
<dbReference type="GO" id="GO:0008932">
    <property type="term" value="F:lytic endotransglycosylase activity"/>
    <property type="evidence" value="ECO:0007669"/>
    <property type="project" value="UniProtKB-UniRule"/>
</dbReference>
<dbReference type="Proteomes" id="UP000034050">
    <property type="component" value="Unassembled WGS sequence"/>
</dbReference>
<keyword evidence="4 7" id="KW-0472">Membrane</keyword>
<comment type="caution">
    <text evidence="8">The sequence shown here is derived from an EMBL/GenBank/DDBJ whole genome shotgun (WGS) entry which is preliminary data.</text>
</comment>
<evidence type="ECO:0000256" key="4">
    <source>
        <dbReference type="ARBA" id="ARBA00023136"/>
    </source>
</evidence>
<dbReference type="GO" id="GO:0005886">
    <property type="term" value="C:plasma membrane"/>
    <property type="evidence" value="ECO:0007669"/>
    <property type="project" value="UniProtKB-UniRule"/>
</dbReference>
<evidence type="ECO:0000313" key="9">
    <source>
        <dbReference type="Proteomes" id="UP000034050"/>
    </source>
</evidence>
<evidence type="ECO:0000256" key="6">
    <source>
        <dbReference type="ARBA" id="ARBA00023316"/>
    </source>
</evidence>
<feature type="site" description="Important for catalytic activity" evidence="7">
    <location>
        <position position="203"/>
    </location>
</feature>
<comment type="catalytic activity">
    <reaction evidence="7">
        <text>a peptidoglycan chain = a peptidoglycan chain with N-acetyl-1,6-anhydromuramyl-[peptide] at the reducing end + a peptidoglycan chain with N-acetylglucosamine at the non-reducing end.</text>
        <dbReference type="EC" id="4.2.2.29"/>
    </reaction>
</comment>
<dbReference type="PANTHER" id="PTHR30518:SF2">
    <property type="entry name" value="ENDOLYTIC MUREIN TRANSGLYCOSYLASE"/>
    <property type="match status" value="1"/>
</dbReference>
<dbReference type="Gene3D" id="3.30.1490.480">
    <property type="entry name" value="Endolytic murein transglycosylase"/>
    <property type="match status" value="1"/>
</dbReference>
<dbReference type="PANTHER" id="PTHR30518">
    <property type="entry name" value="ENDOLYTIC MUREIN TRANSGLYCOSYLASE"/>
    <property type="match status" value="1"/>
</dbReference>
<protein>
    <recommendedName>
        <fullName evidence="7">Endolytic murein transglycosylase</fullName>
        <ecNumber evidence="7">4.2.2.29</ecNumber>
    </recommendedName>
    <alternativeName>
        <fullName evidence="7">Peptidoglycan lytic transglycosylase</fullName>
    </alternativeName>
    <alternativeName>
        <fullName evidence="7">Peptidoglycan polymerization terminase</fullName>
    </alternativeName>
</protein>
<dbReference type="Gene3D" id="3.30.160.60">
    <property type="entry name" value="Classic Zinc Finger"/>
    <property type="match status" value="1"/>
</dbReference>
<reference evidence="8 9" key="1">
    <citation type="journal article" date="2015" name="Nature">
        <title>rRNA introns, odd ribosomes, and small enigmatic genomes across a large radiation of phyla.</title>
        <authorList>
            <person name="Brown C.T."/>
            <person name="Hug L.A."/>
            <person name="Thomas B.C."/>
            <person name="Sharon I."/>
            <person name="Castelle C.J."/>
            <person name="Singh A."/>
            <person name="Wilkins M.J."/>
            <person name="Williams K.H."/>
            <person name="Banfield J.F."/>
        </authorList>
    </citation>
    <scope>NUCLEOTIDE SEQUENCE [LARGE SCALE GENOMIC DNA]</scope>
</reference>
<dbReference type="EMBL" id="LCFD01000006">
    <property type="protein sequence ID" value="KKS86888.1"/>
    <property type="molecule type" value="Genomic_DNA"/>
</dbReference>
<keyword evidence="6 7" id="KW-0961">Cell wall biogenesis/degradation</keyword>
<dbReference type="AlphaFoldDB" id="A0A0G1FJ58"/>
<evidence type="ECO:0000256" key="1">
    <source>
        <dbReference type="ARBA" id="ARBA00022475"/>
    </source>
</evidence>
<dbReference type="GO" id="GO:0071555">
    <property type="term" value="P:cell wall organization"/>
    <property type="evidence" value="ECO:0007669"/>
    <property type="project" value="UniProtKB-KW"/>
</dbReference>
<dbReference type="Pfam" id="PF02618">
    <property type="entry name" value="YceG"/>
    <property type="match status" value="1"/>
</dbReference>
<dbReference type="InterPro" id="IPR003770">
    <property type="entry name" value="MLTG-like"/>
</dbReference>
<evidence type="ECO:0000256" key="5">
    <source>
        <dbReference type="ARBA" id="ARBA00023239"/>
    </source>
</evidence>
<dbReference type="CDD" id="cd08010">
    <property type="entry name" value="MltG_like"/>
    <property type="match status" value="1"/>
</dbReference>
<evidence type="ECO:0000256" key="2">
    <source>
        <dbReference type="ARBA" id="ARBA00022692"/>
    </source>
</evidence>
<organism evidence="8 9">
    <name type="scientific">Candidatus Gottesmanbacteria bacterium GW2011_GWB1_43_11</name>
    <dbReference type="NCBI Taxonomy" id="1618446"/>
    <lineage>
        <taxon>Bacteria</taxon>
        <taxon>Candidatus Gottesmaniibacteriota</taxon>
    </lineage>
</organism>
<name>A0A0G1FJ58_9BACT</name>
<dbReference type="NCBIfam" id="TIGR00247">
    <property type="entry name" value="endolytic transglycosylase MltG"/>
    <property type="match status" value="1"/>
</dbReference>
<keyword evidence="2 7" id="KW-0812">Transmembrane</keyword>
<dbReference type="HAMAP" id="MF_02065">
    <property type="entry name" value="MltG"/>
    <property type="match status" value="1"/>
</dbReference>
<evidence type="ECO:0000256" key="7">
    <source>
        <dbReference type="HAMAP-Rule" id="MF_02065"/>
    </source>
</evidence>